<feature type="non-terminal residue" evidence="1">
    <location>
        <position position="556"/>
    </location>
</feature>
<proteinExistence type="predicted"/>
<reference evidence="1" key="1">
    <citation type="submission" date="2018-06" db="EMBL/GenBank/DDBJ databases">
        <authorList>
            <person name="Zhirakovskaya E."/>
        </authorList>
    </citation>
    <scope>NUCLEOTIDE SEQUENCE</scope>
</reference>
<accession>A0A3B0Y073</accession>
<dbReference type="AlphaFoldDB" id="A0A3B0Y073"/>
<name>A0A3B0Y073_9ZZZZ</name>
<protein>
    <submittedName>
        <fullName evidence="1">Uncharacterized protein</fullName>
    </submittedName>
</protein>
<sequence length="556" mass="60719">MLFSSLSCGNLPYVFKKISVVFFLAFTVFMSGCSGGNVNALGEQSVASTRALKSEIKSAEKTANRCEITGKITRIVNVNMVALNQPFWFNRMGASQLDGMIYALASDVVLTSDMQTPLTQSSDWVSGNYANLISKVTLRSDKRPRPVVLRSNVNDCLEITFTNLLKGFNGAPTSTDYAGVHIEGTEVFSAPINQWYEDLDVFLGKTLPEIDSKIKQNEKTLVKLEEAKLLLHVLEDIFKHHSSVVVLLKQLDELTGIAEEAELTELFAQLELAELIKQAKTLVSADTGVGGIENDAAFIGKNSNHLAAPGEQKVYSLFIPAQGAFVLNSPADNFSNNQAGQTTAGLFGALNVQPEGAEYYRSQVTEVVMNLATQKGDDNKPLFAQTGQPLINYQAVYSNGDPVLRMLKKVENEENTFDLIYSDPTAIITGPNAGAFAGTDTDAAFYKVPVTPERTQPWREFNIMYHEPTLGVQAFEQFRSQETINLNNTLGAGGDFFGINYGTAAIGAEILANRLQVGPMHDCVTCEYEEFFLSAWAVGDPAMVVDVPANFTNDQP</sequence>
<organism evidence="1">
    <name type="scientific">hydrothermal vent metagenome</name>
    <dbReference type="NCBI Taxonomy" id="652676"/>
    <lineage>
        <taxon>unclassified sequences</taxon>
        <taxon>metagenomes</taxon>
        <taxon>ecological metagenomes</taxon>
    </lineage>
</organism>
<gene>
    <name evidence="1" type="ORF">MNBD_GAMMA10-2472</name>
</gene>
<dbReference type="Gene3D" id="2.60.40.420">
    <property type="entry name" value="Cupredoxins - blue copper proteins"/>
    <property type="match status" value="1"/>
</dbReference>
<dbReference type="EMBL" id="UOFJ01000055">
    <property type="protein sequence ID" value="VAW61904.1"/>
    <property type="molecule type" value="Genomic_DNA"/>
</dbReference>
<evidence type="ECO:0000313" key="1">
    <source>
        <dbReference type="EMBL" id="VAW61904.1"/>
    </source>
</evidence>
<dbReference type="InterPro" id="IPR008972">
    <property type="entry name" value="Cupredoxin"/>
</dbReference>